<feature type="transmembrane region" description="Helical" evidence="7">
    <location>
        <begin position="123"/>
        <end position="142"/>
    </location>
</feature>
<evidence type="ECO:0000256" key="6">
    <source>
        <dbReference type="SAM" id="MobiDB-lite"/>
    </source>
</evidence>
<dbReference type="GO" id="GO:0015360">
    <property type="term" value="F:acetate:proton symporter activity"/>
    <property type="evidence" value="ECO:0007669"/>
    <property type="project" value="TreeGrafter"/>
</dbReference>
<keyword evidence="9" id="KW-1185">Reference proteome</keyword>
<dbReference type="Pfam" id="PF01184">
    <property type="entry name" value="Gpr1_Fun34_YaaH"/>
    <property type="match status" value="1"/>
</dbReference>
<evidence type="ECO:0000256" key="1">
    <source>
        <dbReference type="ARBA" id="ARBA00004141"/>
    </source>
</evidence>
<evidence type="ECO:0000256" key="5">
    <source>
        <dbReference type="ARBA" id="ARBA00023136"/>
    </source>
</evidence>
<dbReference type="NCBIfam" id="NF038013">
    <property type="entry name" value="AceTr_1"/>
    <property type="match status" value="1"/>
</dbReference>
<dbReference type="InterPro" id="IPR047623">
    <property type="entry name" value="SatP"/>
</dbReference>
<evidence type="ECO:0000256" key="7">
    <source>
        <dbReference type="SAM" id="Phobius"/>
    </source>
</evidence>
<evidence type="ECO:0000256" key="3">
    <source>
        <dbReference type="ARBA" id="ARBA00022692"/>
    </source>
</evidence>
<feature type="region of interest" description="Disordered" evidence="6">
    <location>
        <begin position="51"/>
        <end position="86"/>
    </location>
</feature>
<feature type="transmembrane region" description="Helical" evidence="7">
    <location>
        <begin position="98"/>
        <end position="117"/>
    </location>
</feature>
<comment type="caution">
    <text evidence="8">The sequence shown here is derived from an EMBL/GenBank/DDBJ whole genome shotgun (WGS) entry which is preliminary data.</text>
</comment>
<evidence type="ECO:0000256" key="2">
    <source>
        <dbReference type="ARBA" id="ARBA00005587"/>
    </source>
</evidence>
<dbReference type="OrthoDB" id="5397431at2"/>
<evidence type="ECO:0000313" key="8">
    <source>
        <dbReference type="EMBL" id="TRO78978.1"/>
    </source>
</evidence>
<name>A0A550J6X2_9BACT</name>
<dbReference type="Proteomes" id="UP000317155">
    <property type="component" value="Unassembled WGS sequence"/>
</dbReference>
<dbReference type="PANTHER" id="PTHR30178">
    <property type="entry name" value="INNER MEMBRANE PROTEIN YAAH"/>
    <property type="match status" value="1"/>
</dbReference>
<dbReference type="EMBL" id="VJVV01000013">
    <property type="protein sequence ID" value="TRO78978.1"/>
    <property type="molecule type" value="Genomic_DNA"/>
</dbReference>
<feature type="transmembrane region" description="Helical" evidence="7">
    <location>
        <begin position="204"/>
        <end position="224"/>
    </location>
</feature>
<protein>
    <submittedName>
        <fullName evidence="8">Uncharacterized protein</fullName>
    </submittedName>
</protein>
<feature type="transmembrane region" description="Helical" evidence="7">
    <location>
        <begin position="230"/>
        <end position="249"/>
    </location>
</feature>
<reference evidence="8 9" key="1">
    <citation type="submission" date="2019-07" db="EMBL/GenBank/DDBJ databases">
        <title>Insights of Desulfuromonas acetexigens electromicrobiology.</title>
        <authorList>
            <person name="Katuri K."/>
            <person name="Sapireddy V."/>
            <person name="Shaw D.R."/>
            <person name="Saikaly P."/>
        </authorList>
    </citation>
    <scope>NUCLEOTIDE SEQUENCE [LARGE SCALE GENOMIC DNA]</scope>
    <source>
        <strain evidence="8 9">2873</strain>
    </source>
</reference>
<dbReference type="GO" id="GO:0071422">
    <property type="term" value="P:succinate transmembrane transport"/>
    <property type="evidence" value="ECO:0007669"/>
    <property type="project" value="TreeGrafter"/>
</dbReference>
<feature type="compositionally biased region" description="Pro residues" evidence="6">
    <location>
        <begin position="75"/>
        <end position="86"/>
    </location>
</feature>
<comment type="subcellular location">
    <subcellularLocation>
        <location evidence="1">Membrane</location>
        <topology evidence="1">Multi-pass membrane protein</topology>
    </subcellularLocation>
</comment>
<proteinExistence type="inferred from homology"/>
<keyword evidence="5 7" id="KW-0472">Membrane</keyword>
<evidence type="ECO:0000313" key="9">
    <source>
        <dbReference type="Proteomes" id="UP000317155"/>
    </source>
</evidence>
<gene>
    <name evidence="8" type="ORF">FL622_14940</name>
</gene>
<keyword evidence="4 7" id="KW-1133">Transmembrane helix</keyword>
<dbReference type="AlphaFoldDB" id="A0A550J6X2"/>
<accession>A0A550J6X2</accession>
<sequence length="276" mass="29916">MGCPFYGKNEDLCDVGCGYISPHDAKIISQFCSTQPEDCPRYQYLMERETEPATRPVAAAPTPLPEPGETSPGRTPKPVPPKPSRPLPARPFSTLPPLGLLCFGLTTLIFSLYLTALLPLPEWLFDFAILAGGLGQFTVGVLEWVKKRYFSGVALSAYGFFWLSLPLLLPATGATPVPALTAYLLLWCLFGAVLMVASLQINRALPWVFGTSSLLLFLLAAGHATGYRPLEIAALLTGFACAAAALHNLRGAPRPMPPESPSRSSFNTRPADFRRH</sequence>
<evidence type="ECO:0000256" key="4">
    <source>
        <dbReference type="ARBA" id="ARBA00022989"/>
    </source>
</evidence>
<dbReference type="GO" id="GO:0005886">
    <property type="term" value="C:plasma membrane"/>
    <property type="evidence" value="ECO:0007669"/>
    <property type="project" value="TreeGrafter"/>
</dbReference>
<comment type="similarity">
    <text evidence="2">Belongs to the acetate uptake transporter (AceTr) (TC 2.A.96) family.</text>
</comment>
<feature type="transmembrane region" description="Helical" evidence="7">
    <location>
        <begin position="149"/>
        <end position="168"/>
    </location>
</feature>
<dbReference type="RefSeq" id="WP_092054375.1">
    <property type="nucleotide sequence ID" value="NZ_FOJJ01000005.1"/>
</dbReference>
<organism evidence="8 9">
    <name type="scientific">Trichloromonas acetexigens</name>
    <dbReference type="NCBI Taxonomy" id="38815"/>
    <lineage>
        <taxon>Bacteria</taxon>
        <taxon>Pseudomonadati</taxon>
        <taxon>Thermodesulfobacteriota</taxon>
        <taxon>Desulfuromonadia</taxon>
        <taxon>Desulfuromonadales</taxon>
        <taxon>Trichloromonadaceae</taxon>
        <taxon>Trichloromonas</taxon>
    </lineage>
</organism>
<keyword evidence="3 7" id="KW-0812">Transmembrane</keyword>
<feature type="region of interest" description="Disordered" evidence="6">
    <location>
        <begin position="253"/>
        <end position="276"/>
    </location>
</feature>
<dbReference type="PANTHER" id="PTHR30178:SF3">
    <property type="entry name" value="SUCCINATE-ACETATE_PROTON SYMPORTER SATP"/>
    <property type="match status" value="1"/>
</dbReference>
<feature type="transmembrane region" description="Helical" evidence="7">
    <location>
        <begin position="180"/>
        <end position="197"/>
    </location>
</feature>
<dbReference type="InterPro" id="IPR000791">
    <property type="entry name" value="Gpr1/Fun34/SatP-like"/>
</dbReference>